<evidence type="ECO:0000256" key="3">
    <source>
        <dbReference type="ARBA" id="ARBA00022679"/>
    </source>
</evidence>
<dbReference type="GO" id="GO:0016758">
    <property type="term" value="F:hexosyltransferase activity"/>
    <property type="evidence" value="ECO:0007669"/>
    <property type="project" value="UniProtKB-UniRule"/>
</dbReference>
<evidence type="ECO:0000256" key="6">
    <source>
        <dbReference type="HAMAP-Rule" id="MF_02124"/>
    </source>
</evidence>
<dbReference type="GO" id="GO:0004553">
    <property type="term" value="F:hydrolase activity, hydrolyzing O-glycosyl compounds"/>
    <property type="evidence" value="ECO:0007669"/>
    <property type="project" value="InterPro"/>
</dbReference>
<dbReference type="PANTHER" id="PTHR47786">
    <property type="entry name" value="ALPHA-1,4-GLUCAN:MALTOSE-1-PHOSPHATE MALTOSYLTRANSFERASE"/>
    <property type="match status" value="1"/>
</dbReference>
<dbReference type="PANTHER" id="PTHR47786:SF2">
    <property type="entry name" value="GLYCOSYL HYDROLASE FAMILY 13 CATALYTIC DOMAIN-CONTAINING PROTEIN"/>
    <property type="match status" value="1"/>
</dbReference>
<name>A0A0S7Y427_UNCSA</name>
<feature type="active site" description="Proton donor" evidence="6">
    <location>
        <position position="409"/>
    </location>
</feature>
<evidence type="ECO:0000256" key="7">
    <source>
        <dbReference type="SAM" id="MobiDB-lite"/>
    </source>
</evidence>
<feature type="active site" description="Nucleophile" evidence="6">
    <location>
        <position position="380"/>
    </location>
</feature>
<keyword evidence="2 6" id="KW-0328">Glycosyltransferase</keyword>
<dbReference type="InterPro" id="IPR013780">
    <property type="entry name" value="Glyco_hydro_b"/>
</dbReference>
<feature type="binding site" evidence="6">
    <location>
        <begin position="521"/>
        <end position="522"/>
    </location>
    <ligand>
        <name>alpha-maltose 1-phosphate</name>
        <dbReference type="ChEBI" id="CHEBI:63576"/>
    </ligand>
</feature>
<organism evidence="9 10">
    <name type="scientific">candidate division WOR-1 bacterium DG_54_3</name>
    <dbReference type="NCBI Taxonomy" id="1703775"/>
    <lineage>
        <taxon>Bacteria</taxon>
        <taxon>Bacillati</taxon>
        <taxon>Saganbacteria</taxon>
    </lineage>
</organism>
<dbReference type="Gene3D" id="2.60.40.1180">
    <property type="entry name" value="Golgi alpha-mannosidase II"/>
    <property type="match status" value="1"/>
</dbReference>
<dbReference type="PATRIC" id="fig|1703775.3.peg.839"/>
<gene>
    <name evidence="6" type="primary">glgE</name>
    <name evidence="9" type="ORF">AMJ44_03740</name>
</gene>
<dbReference type="InterPro" id="IPR006047">
    <property type="entry name" value="GH13_cat_dom"/>
</dbReference>
<feature type="binding site" evidence="6">
    <location>
        <position position="344"/>
    </location>
    <ligand>
        <name>alpha-maltose 1-phosphate</name>
        <dbReference type="ChEBI" id="CHEBI:63576"/>
    </ligand>
</feature>
<accession>A0A0S7Y427</accession>
<keyword evidence="3 6" id="KW-0808">Transferase</keyword>
<dbReference type="SUPFAM" id="SSF51445">
    <property type="entry name" value="(Trans)glycosidases"/>
    <property type="match status" value="1"/>
</dbReference>
<dbReference type="HAMAP" id="MF_02124">
    <property type="entry name" value="GlgE"/>
    <property type="match status" value="1"/>
</dbReference>
<dbReference type="InterPro" id="IPR017853">
    <property type="entry name" value="GH"/>
</dbReference>
<dbReference type="Pfam" id="PF21702">
    <property type="entry name" value="GLGE_C"/>
    <property type="match status" value="1"/>
</dbReference>
<evidence type="ECO:0000259" key="8">
    <source>
        <dbReference type="SMART" id="SM00642"/>
    </source>
</evidence>
<dbReference type="Gene3D" id="1.20.58.80">
    <property type="entry name" value="Phosphotransferase system, lactose/cellobiose-type IIA subunit"/>
    <property type="match status" value="1"/>
</dbReference>
<dbReference type="GO" id="GO:0030979">
    <property type="term" value="P:alpha-glucan biosynthetic process"/>
    <property type="evidence" value="ECO:0007669"/>
    <property type="project" value="UniProtKB-UniRule"/>
</dbReference>
<protein>
    <recommendedName>
        <fullName evidence="6">Alpha-1,4-glucan:maltose-1-phosphate maltosyltransferase</fullName>
        <shortName evidence="6">GMPMT</shortName>
        <ecNumber evidence="6">2.4.99.16</ecNumber>
    </recommendedName>
    <alternativeName>
        <fullName evidence="6">(1-&gt;4)-alpha-D-glucan:maltose-1-phosphate alpha-D-maltosyltransferase</fullName>
    </alternativeName>
</protein>
<reference evidence="9 10" key="1">
    <citation type="journal article" date="2015" name="Microbiome">
        <title>Genomic resolution of linkages in carbon, nitrogen, and sulfur cycling among widespread estuary sediment bacteria.</title>
        <authorList>
            <person name="Baker B.J."/>
            <person name="Lazar C.S."/>
            <person name="Teske A.P."/>
            <person name="Dick G.J."/>
        </authorList>
    </citation>
    <scope>NUCLEOTIDE SEQUENCE [LARGE SCALE GENOMIC DNA]</scope>
    <source>
        <strain evidence="9">DG_54_3</strain>
    </source>
</reference>
<dbReference type="InterPro" id="IPR013783">
    <property type="entry name" value="Ig-like_fold"/>
</dbReference>
<feature type="domain" description="Glycosyl hydrolase family 13 catalytic" evidence="8">
    <location>
        <begin position="197"/>
        <end position="546"/>
    </location>
</feature>
<comment type="caution">
    <text evidence="9">The sequence shown here is derived from an EMBL/GenBank/DDBJ whole genome shotgun (WGS) entry which is preliminary data.</text>
</comment>
<dbReference type="EC" id="2.4.99.16" evidence="6"/>
<dbReference type="InterPro" id="IPR026585">
    <property type="entry name" value="GlgE"/>
</dbReference>
<evidence type="ECO:0000313" key="10">
    <source>
        <dbReference type="Proteomes" id="UP000051861"/>
    </source>
</evidence>
<comment type="function">
    <text evidence="6">Maltosyltransferase that uses maltose 1-phosphate (M1P) as the sugar donor to elongate linear or branched alpha-(1-&gt;4)-glucans. Is involved in a branched alpha-glucan biosynthetic pathway from trehalose, together with TreS, Mak and GlgB.</text>
</comment>
<feature type="region of interest" description="Disordered" evidence="7">
    <location>
        <begin position="243"/>
        <end position="273"/>
    </location>
</feature>
<comment type="subunit">
    <text evidence="1 6">Homodimer.</text>
</comment>
<dbReference type="Pfam" id="PF11896">
    <property type="entry name" value="GlgE_dom_N_S"/>
    <property type="match status" value="1"/>
</dbReference>
<dbReference type="Gene3D" id="3.20.20.80">
    <property type="entry name" value="Glycosidases"/>
    <property type="match status" value="1"/>
</dbReference>
<keyword evidence="4 6" id="KW-0119">Carbohydrate metabolism</keyword>
<feature type="binding site" evidence="6">
    <location>
        <position position="381"/>
    </location>
    <ligand>
        <name>alpha-maltose 1-phosphate</name>
        <dbReference type="ChEBI" id="CHEBI:63576"/>
    </ligand>
</feature>
<feature type="binding site" evidence="6">
    <location>
        <position position="249"/>
    </location>
    <ligand>
        <name>alpha-maltose 1-phosphate</name>
        <dbReference type="ChEBI" id="CHEBI:63576"/>
    </ligand>
</feature>
<evidence type="ECO:0000256" key="1">
    <source>
        <dbReference type="ARBA" id="ARBA00011738"/>
    </source>
</evidence>
<dbReference type="Gene3D" id="2.60.40.10">
    <property type="entry name" value="Immunoglobulins"/>
    <property type="match status" value="1"/>
</dbReference>
<proteinExistence type="inferred from homology"/>
<dbReference type="AlphaFoldDB" id="A0A0S7Y427"/>
<feature type="binding site" evidence="6">
    <location>
        <position position="309"/>
    </location>
    <ligand>
        <name>alpha-maltose 1-phosphate</name>
        <dbReference type="ChEBI" id="CHEBI:63576"/>
    </ligand>
</feature>
<dbReference type="InterPro" id="IPR021828">
    <property type="entry name" value="GlgE_dom_N/S"/>
</dbReference>
<evidence type="ECO:0000256" key="4">
    <source>
        <dbReference type="ARBA" id="ARBA00023277"/>
    </source>
</evidence>
<evidence type="ECO:0000256" key="5">
    <source>
        <dbReference type="ARBA" id="ARBA00048735"/>
    </source>
</evidence>
<feature type="site" description="Transition state stabilizer" evidence="6">
    <location>
        <position position="467"/>
    </location>
</feature>
<comment type="catalytic activity">
    <reaction evidence="5 6">
        <text>alpha-maltose 1-phosphate + [(1-&gt;4)-alpha-D-glucosyl](n) = [(1-&gt;4)-alpha-D-glucosyl](n+2) + phosphate</text>
        <dbReference type="Rhea" id="RHEA:42692"/>
        <dbReference type="Rhea" id="RHEA-COMP:9584"/>
        <dbReference type="Rhea" id="RHEA-COMP:10183"/>
        <dbReference type="ChEBI" id="CHEBI:15444"/>
        <dbReference type="ChEBI" id="CHEBI:43474"/>
        <dbReference type="ChEBI" id="CHEBI:63576"/>
        <dbReference type="EC" id="2.4.99.16"/>
    </reaction>
</comment>
<dbReference type="Proteomes" id="UP000051861">
    <property type="component" value="Unassembled WGS sequence"/>
</dbReference>
<dbReference type="SMART" id="SM00642">
    <property type="entry name" value="Aamy"/>
    <property type="match status" value="1"/>
</dbReference>
<sequence>MNNRGRIRVVIENVRPEINGGRFPIKRVVGEEVVVQADVFCDGHDQVAASLLYRPAQEMKWREVPMKFLVNDRWEAAFAIEEMSDYLYTVQGWVDHFHTWRSDLQKKFEAGQDVKVELLMGVELINGVAERASEEDAKKLKGFARNISKEKKQAKAVALSWEEELAALMRIDPDKSRIAVYEIELKVVVDRERALFGSWYEMFPRSCSPDPKRSGTFEDCKAYLPELAKMGFDVLYLPPIHPIGKTNRKGKNNTPLPRPEDPGSPWAIGNKQGGHKAIDPSLGTLKDFENLLSEAQKHNIEIALDLSFQSSPDHPYVKDHPEWYRKRPDGTIQYAENPPKKYEDIIPFNFETENWKELWEELKSIVIFWIDKGVRIFRVDNPHTKPFPFWEWLIGEVKKDHPEVILLSEAFTRPKVMYRLAKVGFNQSYTYFTWRNTKWELTEYLTELTRSEVCEFFRPNFFTNTPDILPEFLQHGGQPAFVIRLVLAATMSASYGVFGPVFERCLGEALPGTEEYKDSEKYEIKHWDWKEPTALKALMTRINKIRRENPALQTTWNIKFHEVDNDYLLFYSKTTEDLSNIIWVVVNLDPHHTQSGWVKVPLQELGIDASQSYLVQDLISGNEYIWQGEKNYVELNPAVMPAHVLLLHRQHRRESDFDYYM</sequence>
<comment type="similarity">
    <text evidence="6">Belongs to the glycosyl hydrolase 13 family. GlgE subfamily.</text>
</comment>
<evidence type="ECO:0000256" key="2">
    <source>
        <dbReference type="ARBA" id="ARBA00022676"/>
    </source>
</evidence>
<evidence type="ECO:0000313" key="9">
    <source>
        <dbReference type="EMBL" id="KPJ69517.1"/>
    </source>
</evidence>
<dbReference type="InterPro" id="IPR049171">
    <property type="entry name" value="GLGE_C"/>
</dbReference>
<dbReference type="EMBL" id="LIZX01000023">
    <property type="protein sequence ID" value="KPJ69517.1"/>
    <property type="molecule type" value="Genomic_DNA"/>
</dbReference>
<dbReference type="CDD" id="cd11344">
    <property type="entry name" value="AmyAc_GlgE_like"/>
    <property type="match status" value="1"/>
</dbReference>